<gene>
    <name evidence="3" type="ORF">EHQ17_06355</name>
</gene>
<dbReference type="SUPFAM" id="SSF48452">
    <property type="entry name" value="TPR-like"/>
    <property type="match status" value="1"/>
</dbReference>
<feature type="transmembrane region" description="Helical" evidence="1">
    <location>
        <begin position="100"/>
        <end position="116"/>
    </location>
</feature>
<sequence>MNVTLYEIFCYSVAVILSCRTLHCLFRFYQSRKRKYLFYFAFLQATYVFYLLSFTKTINVSFPQEALFWERLENACIPIFGSGLILFVNSYRRIFSKDFVYLYVLLNVLLSGMILADPNSYQIGTAHRRDFPTLGIVIHETDQPLLIQYFYLSGILMIVWTLFQVISKFFRNPFRHQLLLAGLIVFCVNVFLDLLSAMDVVPFPYTSPFGFLILSFCVDSFLNVNQSEREIRDELKRVLQTPGKFATLKKGGLTGKDSIVFETAYRENSIGNLVQERLLIRTLGDLEFERGGIRIPRSEITHKKKLLQLVKLLLIRFEDGIPIEELTESLCSGMADGNAFNSLHALCFRLGKILGTPDVLSFRENRLFFRRDLVLTDFQRFEKHFETGVHAIHNGDVERAIFEFRVARSFYRGDFFEFDPYFPESEMRREYLRKNLIEIFAFLCEQDEDRKEEGILLEDSGDWIRLDDWDERAWRFHFEALSRLDRRKEALRKFEEFQKNLGREFGVEPEAETLRLIDRIRSDISTRT</sequence>
<dbReference type="Gene3D" id="1.25.40.10">
    <property type="entry name" value="Tetratricopeptide repeat domain"/>
    <property type="match status" value="1"/>
</dbReference>
<feature type="transmembrane region" description="Helical" evidence="1">
    <location>
        <begin position="36"/>
        <end position="52"/>
    </location>
</feature>
<comment type="caution">
    <text evidence="3">The sequence shown here is derived from an EMBL/GenBank/DDBJ whole genome shotgun (WGS) entry which is preliminary data.</text>
</comment>
<dbReference type="AlphaFoldDB" id="A0A5F1YDY2"/>
<dbReference type="EMBL" id="RQFA01000028">
    <property type="protein sequence ID" value="TGK35546.1"/>
    <property type="molecule type" value="Genomic_DNA"/>
</dbReference>
<feature type="transmembrane region" description="Helical" evidence="1">
    <location>
        <begin position="146"/>
        <end position="166"/>
    </location>
</feature>
<keyword evidence="1" id="KW-0812">Transmembrane</keyword>
<dbReference type="OrthoDB" id="343801at2"/>
<dbReference type="Pfam" id="PF07695">
    <property type="entry name" value="7TMR-DISM_7TM"/>
    <property type="match status" value="1"/>
</dbReference>
<dbReference type="InterPro" id="IPR011990">
    <property type="entry name" value="TPR-like_helical_dom_sf"/>
</dbReference>
<proteinExistence type="predicted"/>
<feature type="transmembrane region" description="Helical" evidence="1">
    <location>
        <begin position="72"/>
        <end position="88"/>
    </location>
</feature>
<dbReference type="Proteomes" id="UP000298277">
    <property type="component" value="Unassembled WGS sequence"/>
</dbReference>
<evidence type="ECO:0000256" key="1">
    <source>
        <dbReference type="SAM" id="Phobius"/>
    </source>
</evidence>
<evidence type="ECO:0000259" key="2">
    <source>
        <dbReference type="SMART" id="SM01043"/>
    </source>
</evidence>
<feature type="domain" description="Bacterial transcriptional activator" evidence="2">
    <location>
        <begin position="376"/>
        <end position="521"/>
    </location>
</feature>
<evidence type="ECO:0000313" key="3">
    <source>
        <dbReference type="EMBL" id="TGK35546.1"/>
    </source>
</evidence>
<dbReference type="InterPro" id="IPR051677">
    <property type="entry name" value="AfsR-DnrI-RedD_regulator"/>
</dbReference>
<dbReference type="RefSeq" id="WP_135592546.1">
    <property type="nucleotide sequence ID" value="NZ_RQEZ01000107.1"/>
</dbReference>
<dbReference type="InterPro" id="IPR005158">
    <property type="entry name" value="BTAD"/>
</dbReference>
<reference evidence="3" key="1">
    <citation type="journal article" date="2019" name="PLoS Negl. Trop. Dis.">
        <title>Revisiting the worldwide diversity of Leptospira species in the environment.</title>
        <authorList>
            <person name="Vincent A.T."/>
            <person name="Schiettekatte O."/>
            <person name="Bourhy P."/>
            <person name="Veyrier F.J."/>
            <person name="Picardeau M."/>
        </authorList>
    </citation>
    <scope>NUCLEOTIDE SEQUENCE [LARGE SCALE GENOMIC DNA]</scope>
    <source>
        <strain evidence="3">201800299</strain>
    </source>
</reference>
<evidence type="ECO:0000313" key="4">
    <source>
        <dbReference type="Proteomes" id="UP000298277"/>
    </source>
</evidence>
<dbReference type="SMART" id="SM01043">
    <property type="entry name" value="BTAD"/>
    <property type="match status" value="1"/>
</dbReference>
<keyword evidence="1" id="KW-1133">Transmembrane helix</keyword>
<dbReference type="InterPro" id="IPR011623">
    <property type="entry name" value="7TMR_DISM_rcpt_extracell_dom1"/>
</dbReference>
<keyword evidence="1" id="KW-0472">Membrane</keyword>
<protein>
    <submittedName>
        <fullName evidence="3">Transcriptional regulator</fullName>
    </submittedName>
</protein>
<feature type="transmembrane region" description="Helical" evidence="1">
    <location>
        <begin position="178"/>
        <end position="197"/>
    </location>
</feature>
<keyword evidence="4" id="KW-1185">Reference proteome</keyword>
<dbReference type="Pfam" id="PF03704">
    <property type="entry name" value="BTAD"/>
    <property type="match status" value="1"/>
</dbReference>
<accession>A0A5F1YDY2</accession>
<dbReference type="CDD" id="cd15831">
    <property type="entry name" value="BTAD"/>
    <property type="match status" value="1"/>
</dbReference>
<dbReference type="PANTHER" id="PTHR35807:SF2">
    <property type="entry name" value="TRANSCRIPTIONAL ACTIVATOR DOMAIN"/>
    <property type="match status" value="1"/>
</dbReference>
<organism evidence="3 4">
    <name type="scientific">Leptospira gomenensis</name>
    <dbReference type="NCBI Taxonomy" id="2484974"/>
    <lineage>
        <taxon>Bacteria</taxon>
        <taxon>Pseudomonadati</taxon>
        <taxon>Spirochaetota</taxon>
        <taxon>Spirochaetia</taxon>
        <taxon>Leptospirales</taxon>
        <taxon>Leptospiraceae</taxon>
        <taxon>Leptospira</taxon>
    </lineage>
</organism>
<dbReference type="PANTHER" id="PTHR35807">
    <property type="entry name" value="TRANSCRIPTIONAL REGULATOR REDD-RELATED"/>
    <property type="match status" value="1"/>
</dbReference>
<name>A0A5F1YDY2_9LEPT</name>